<keyword evidence="2" id="KW-1185">Reference proteome</keyword>
<reference evidence="1" key="1">
    <citation type="submission" date="2019-11" db="EMBL/GenBank/DDBJ databases">
        <title>Nori genome reveals adaptations in red seaweeds to the harsh intertidal environment.</title>
        <authorList>
            <person name="Wang D."/>
            <person name="Mao Y."/>
        </authorList>
    </citation>
    <scope>NUCLEOTIDE SEQUENCE</scope>
    <source>
        <tissue evidence="1">Gametophyte</tissue>
    </source>
</reference>
<proteinExistence type="predicted"/>
<name>A0ACC3BJB4_PYRYE</name>
<protein>
    <submittedName>
        <fullName evidence="1">Uncharacterized protein</fullName>
    </submittedName>
</protein>
<evidence type="ECO:0000313" key="2">
    <source>
        <dbReference type="Proteomes" id="UP000798662"/>
    </source>
</evidence>
<evidence type="ECO:0000313" key="1">
    <source>
        <dbReference type="EMBL" id="KAK1858008.1"/>
    </source>
</evidence>
<accession>A0ACC3BJB4</accession>
<organism evidence="1 2">
    <name type="scientific">Pyropia yezoensis</name>
    <name type="common">Susabi-nori</name>
    <name type="synonym">Porphyra yezoensis</name>
    <dbReference type="NCBI Taxonomy" id="2788"/>
    <lineage>
        <taxon>Eukaryota</taxon>
        <taxon>Rhodophyta</taxon>
        <taxon>Bangiophyceae</taxon>
        <taxon>Bangiales</taxon>
        <taxon>Bangiaceae</taxon>
        <taxon>Pyropia</taxon>
    </lineage>
</organism>
<dbReference type="Proteomes" id="UP000798662">
    <property type="component" value="Chromosome 1"/>
</dbReference>
<dbReference type="EMBL" id="CM020618">
    <property type="protein sequence ID" value="KAK1858008.1"/>
    <property type="molecule type" value="Genomic_DNA"/>
</dbReference>
<sequence length="180" mass="18260">MPSPASSSPSVLPASAPLVAPPPRPPRPSTVTPLFAAMDTVAPAAVSANACSSTCDHPRFLPAFLGVSSDSGEGAAVPAGNAGDPGGERADAIEYTNTREINTRIGAGGRNNRGRGGGEEQSRQGRGGGTIEAGAGQRTKMLRTVDENTQSSNTARGLGACSAQHRQPREFVELAGSHCN</sequence>
<gene>
    <name evidence="1" type="ORF">I4F81_000622</name>
</gene>
<comment type="caution">
    <text evidence="1">The sequence shown here is derived from an EMBL/GenBank/DDBJ whole genome shotgun (WGS) entry which is preliminary data.</text>
</comment>